<dbReference type="Gene3D" id="3.30.530.20">
    <property type="match status" value="1"/>
</dbReference>
<dbReference type="Proteomes" id="UP000799779">
    <property type="component" value="Unassembled WGS sequence"/>
</dbReference>
<evidence type="ECO:0008006" key="3">
    <source>
        <dbReference type="Google" id="ProtNLM"/>
    </source>
</evidence>
<name>A0A6A5X2K7_9PLEO</name>
<dbReference type="OrthoDB" id="2586183at2759"/>
<accession>A0A6A5X2K7</accession>
<dbReference type="AlphaFoldDB" id="A0A6A5X2K7"/>
<keyword evidence="2" id="KW-1185">Reference proteome</keyword>
<dbReference type="EMBL" id="ML977562">
    <property type="protein sequence ID" value="KAF2005686.1"/>
    <property type="molecule type" value="Genomic_DNA"/>
</dbReference>
<protein>
    <recommendedName>
        <fullName evidence="3">Coenzyme Q-binding protein COQ10 START domain-containing protein</fullName>
    </recommendedName>
</protein>
<evidence type="ECO:0000313" key="2">
    <source>
        <dbReference type="Proteomes" id="UP000799779"/>
    </source>
</evidence>
<proteinExistence type="predicted"/>
<dbReference type="InterPro" id="IPR023393">
    <property type="entry name" value="START-like_dom_sf"/>
</dbReference>
<organism evidence="1 2">
    <name type="scientific">Amniculicola lignicola CBS 123094</name>
    <dbReference type="NCBI Taxonomy" id="1392246"/>
    <lineage>
        <taxon>Eukaryota</taxon>
        <taxon>Fungi</taxon>
        <taxon>Dikarya</taxon>
        <taxon>Ascomycota</taxon>
        <taxon>Pezizomycotina</taxon>
        <taxon>Dothideomycetes</taxon>
        <taxon>Pleosporomycetidae</taxon>
        <taxon>Pleosporales</taxon>
        <taxon>Amniculicolaceae</taxon>
        <taxon>Amniculicola</taxon>
    </lineage>
</organism>
<sequence length="170" mass="18904">MTAPAIIWPKQCLPGTTDNYVSTEVVVKGLTTDAIWTHLGDIKKWSSYYPKVSQSSLSRSSLIFTKHARFSFSTFGLLLPQCECLESVKPSRNGVGRLAWRVFLDGDKGSYLDVYHAWIGLTQESQIGQSARELAAEKPNRMLNGHQEQLDGLVEAVRGGKEKTELWSAS</sequence>
<gene>
    <name evidence="1" type="ORF">P154DRAFT_551403</name>
</gene>
<reference evidence="1" key="1">
    <citation type="journal article" date="2020" name="Stud. Mycol.">
        <title>101 Dothideomycetes genomes: a test case for predicting lifestyles and emergence of pathogens.</title>
        <authorList>
            <person name="Haridas S."/>
            <person name="Albert R."/>
            <person name="Binder M."/>
            <person name="Bloem J."/>
            <person name="Labutti K."/>
            <person name="Salamov A."/>
            <person name="Andreopoulos B."/>
            <person name="Baker S."/>
            <person name="Barry K."/>
            <person name="Bills G."/>
            <person name="Bluhm B."/>
            <person name="Cannon C."/>
            <person name="Castanera R."/>
            <person name="Culley D."/>
            <person name="Daum C."/>
            <person name="Ezra D."/>
            <person name="Gonzalez J."/>
            <person name="Henrissat B."/>
            <person name="Kuo A."/>
            <person name="Liang C."/>
            <person name="Lipzen A."/>
            <person name="Lutzoni F."/>
            <person name="Magnuson J."/>
            <person name="Mondo S."/>
            <person name="Nolan M."/>
            <person name="Ohm R."/>
            <person name="Pangilinan J."/>
            <person name="Park H.-J."/>
            <person name="Ramirez L."/>
            <person name="Alfaro M."/>
            <person name="Sun H."/>
            <person name="Tritt A."/>
            <person name="Yoshinaga Y."/>
            <person name="Zwiers L.-H."/>
            <person name="Turgeon B."/>
            <person name="Goodwin S."/>
            <person name="Spatafora J."/>
            <person name="Crous P."/>
            <person name="Grigoriev I."/>
        </authorList>
    </citation>
    <scope>NUCLEOTIDE SEQUENCE</scope>
    <source>
        <strain evidence="1">CBS 123094</strain>
    </source>
</reference>
<evidence type="ECO:0000313" key="1">
    <source>
        <dbReference type="EMBL" id="KAF2005686.1"/>
    </source>
</evidence>